<dbReference type="CDD" id="cd21177">
    <property type="entry name" value="LPMO_AA10"/>
    <property type="match status" value="1"/>
</dbReference>
<keyword evidence="6" id="KW-0560">Oxidoreductase</keyword>
<evidence type="ECO:0000256" key="3">
    <source>
        <dbReference type="SAM" id="Phobius"/>
    </source>
</evidence>
<dbReference type="PANTHER" id="PTHR34823">
    <property type="entry name" value="GLCNAC-BINDING PROTEIN A"/>
    <property type="match status" value="1"/>
</dbReference>
<dbReference type="InterPro" id="IPR014756">
    <property type="entry name" value="Ig_E-set"/>
</dbReference>
<dbReference type="PANTHER" id="PTHR34823:SF1">
    <property type="entry name" value="CHITIN-BINDING TYPE-4 DOMAIN-CONTAINING PROTEIN"/>
    <property type="match status" value="1"/>
</dbReference>
<dbReference type="EMBL" id="CP163440">
    <property type="protein sequence ID" value="XDQ66241.1"/>
    <property type="molecule type" value="Genomic_DNA"/>
</dbReference>
<feature type="chain" id="PRO_5044277694" evidence="4">
    <location>
        <begin position="31"/>
        <end position="312"/>
    </location>
</feature>
<dbReference type="InterPro" id="IPR004302">
    <property type="entry name" value="Cellulose/chitin-bd_N"/>
</dbReference>
<proteinExistence type="predicted"/>
<evidence type="ECO:0000256" key="2">
    <source>
        <dbReference type="SAM" id="MobiDB-lite"/>
    </source>
</evidence>
<dbReference type="RefSeq" id="WP_369263250.1">
    <property type="nucleotide sequence ID" value="NZ_CP163440.1"/>
</dbReference>
<dbReference type="AlphaFoldDB" id="A0AB39SGK4"/>
<keyword evidence="6" id="KW-0503">Monooxygenase</keyword>
<evidence type="ECO:0000256" key="4">
    <source>
        <dbReference type="SAM" id="SignalP"/>
    </source>
</evidence>
<dbReference type="GO" id="GO:0004497">
    <property type="term" value="F:monooxygenase activity"/>
    <property type="evidence" value="ECO:0007669"/>
    <property type="project" value="UniProtKB-KW"/>
</dbReference>
<organism evidence="6">
    <name type="scientific">Streptomyces sp. R35</name>
    <dbReference type="NCBI Taxonomy" id="3238630"/>
    <lineage>
        <taxon>Bacteria</taxon>
        <taxon>Bacillati</taxon>
        <taxon>Actinomycetota</taxon>
        <taxon>Actinomycetes</taxon>
        <taxon>Kitasatosporales</taxon>
        <taxon>Streptomycetaceae</taxon>
        <taxon>Streptomyces</taxon>
    </lineage>
</organism>
<sequence>MTAYRTATAAAVAVAAPLLLATWAAGPAQAHGAPTYPVSRVAACSPEGGSLIRTAACKAAIAVNGAPFTAWDNLRVAGVNGRDRQVIPDGQLCSGGLAAYKGLDLARADWPSTRLTPGGTFTLTYSSTIPHTGTFKLFLTKPGYDPARPLKWSDLPAQPFATATDPALVNGAYRIKATLPSDRTGRQMLYTIWQNSSTTDTYYSCSDVVLSGGHATPTPTRQAGTSAEGTQKTTAPAGQEPTPTPTTASPSPTTASPTLVTTSPAEATAPDHLAPAADSTSGGSSAALPLIAGGTAALLLTAGAAVSLRRRR</sequence>
<name>A0AB39SGK4_9ACTN</name>
<reference evidence="6" key="1">
    <citation type="submission" date="2024-07" db="EMBL/GenBank/DDBJ databases">
        <authorList>
            <person name="Yu S.T."/>
        </authorList>
    </citation>
    <scope>NUCLEOTIDE SEQUENCE</scope>
    <source>
        <strain evidence="6">R35</strain>
    </source>
</reference>
<feature type="signal peptide" evidence="4">
    <location>
        <begin position="1"/>
        <end position="30"/>
    </location>
</feature>
<feature type="compositionally biased region" description="Low complexity" evidence="2">
    <location>
        <begin position="274"/>
        <end position="284"/>
    </location>
</feature>
<keyword evidence="3" id="KW-1133">Transmembrane helix</keyword>
<evidence type="ECO:0000256" key="1">
    <source>
        <dbReference type="ARBA" id="ARBA00022729"/>
    </source>
</evidence>
<gene>
    <name evidence="6" type="ORF">AB5J50_38230</name>
</gene>
<accession>A0AB39SGK4</accession>
<feature type="compositionally biased region" description="Low complexity" evidence="2">
    <location>
        <begin position="245"/>
        <end position="265"/>
    </location>
</feature>
<dbReference type="SUPFAM" id="SSF81296">
    <property type="entry name" value="E set domains"/>
    <property type="match status" value="1"/>
</dbReference>
<dbReference type="Pfam" id="PF03067">
    <property type="entry name" value="LPMO_10"/>
    <property type="match status" value="1"/>
</dbReference>
<feature type="region of interest" description="Disordered" evidence="2">
    <location>
        <begin position="214"/>
        <end position="284"/>
    </location>
</feature>
<feature type="transmembrane region" description="Helical" evidence="3">
    <location>
        <begin position="286"/>
        <end position="308"/>
    </location>
</feature>
<dbReference type="Gene3D" id="2.70.50.50">
    <property type="entry name" value="chitin-binding protein cbp21"/>
    <property type="match status" value="1"/>
</dbReference>
<dbReference type="InterPro" id="IPR051024">
    <property type="entry name" value="GlcNAc_Chitin_IntDeg"/>
</dbReference>
<feature type="domain" description="Chitin-binding type-4" evidence="5">
    <location>
        <begin position="31"/>
        <end position="208"/>
    </location>
</feature>
<evidence type="ECO:0000313" key="6">
    <source>
        <dbReference type="EMBL" id="XDQ66241.1"/>
    </source>
</evidence>
<feature type="compositionally biased region" description="Polar residues" evidence="2">
    <location>
        <begin position="217"/>
        <end position="236"/>
    </location>
</feature>
<protein>
    <submittedName>
        <fullName evidence="6">Lytic polysaccharide monooxygenase</fullName>
    </submittedName>
</protein>
<evidence type="ECO:0000259" key="5">
    <source>
        <dbReference type="Pfam" id="PF03067"/>
    </source>
</evidence>
<keyword evidence="1 4" id="KW-0732">Signal</keyword>
<keyword evidence="3" id="KW-0812">Transmembrane</keyword>
<keyword evidence="3" id="KW-0472">Membrane</keyword>